<name>A0A6S6M3X8_9BACT</name>
<accession>A0A6S6M3X8</accession>
<gene>
    <name evidence="2" type="ORF">GEOBRER4_n2968</name>
</gene>
<dbReference type="EMBL" id="AP023213">
    <property type="protein sequence ID" value="BCG48099.1"/>
    <property type="molecule type" value="Genomic_DNA"/>
</dbReference>
<dbReference type="Proteomes" id="UP000515472">
    <property type="component" value="Chromosome"/>
</dbReference>
<reference evidence="2 3" key="1">
    <citation type="submission" date="2020-06" db="EMBL/GenBank/DDBJ databases">
        <title>Interaction of electrochemicaly active bacteria, Geobacter bremensis R4 on different carbon anode.</title>
        <authorList>
            <person name="Meng L."/>
            <person name="Yoshida N."/>
        </authorList>
    </citation>
    <scope>NUCLEOTIDE SEQUENCE [LARGE SCALE GENOMIC DNA]</scope>
    <source>
        <strain evidence="2 3">R4</strain>
    </source>
</reference>
<feature type="transmembrane region" description="Helical" evidence="1">
    <location>
        <begin position="6"/>
        <end position="26"/>
    </location>
</feature>
<evidence type="ECO:0000313" key="3">
    <source>
        <dbReference type="Proteomes" id="UP000515472"/>
    </source>
</evidence>
<dbReference type="RefSeq" id="WP_085811999.1">
    <property type="nucleotide sequence ID" value="NZ_AP023213.1"/>
</dbReference>
<keyword evidence="1" id="KW-0812">Transmembrane</keyword>
<keyword evidence="1" id="KW-0472">Membrane</keyword>
<organism evidence="2 3">
    <name type="scientific">Citrifermentans bremense</name>
    <dbReference type="NCBI Taxonomy" id="60035"/>
    <lineage>
        <taxon>Bacteria</taxon>
        <taxon>Pseudomonadati</taxon>
        <taxon>Thermodesulfobacteriota</taxon>
        <taxon>Desulfuromonadia</taxon>
        <taxon>Geobacterales</taxon>
        <taxon>Geobacteraceae</taxon>
        <taxon>Citrifermentans</taxon>
    </lineage>
</organism>
<dbReference type="AlphaFoldDB" id="A0A6S6M3X8"/>
<keyword evidence="1" id="KW-1133">Transmembrane helix</keyword>
<feature type="transmembrane region" description="Helical" evidence="1">
    <location>
        <begin position="38"/>
        <end position="57"/>
    </location>
</feature>
<evidence type="ECO:0000313" key="2">
    <source>
        <dbReference type="EMBL" id="BCG48099.1"/>
    </source>
</evidence>
<keyword evidence="3" id="KW-1185">Reference proteome</keyword>
<dbReference type="KEGG" id="gbn:GEOBRER4_28490"/>
<evidence type="ECO:0000256" key="1">
    <source>
        <dbReference type="SAM" id="Phobius"/>
    </source>
</evidence>
<sequence length="61" mass="6587">MSDALWSLVCLGGLWGFVACTILLILKAFPARDRFDRLAAVKWGAGALICFAAWVIGMTQA</sequence>
<proteinExistence type="predicted"/>
<protein>
    <submittedName>
        <fullName evidence="2">Uncharacterized protein</fullName>
    </submittedName>
</protein>